<dbReference type="GO" id="GO:0003677">
    <property type="term" value="F:DNA binding"/>
    <property type="evidence" value="ECO:0007669"/>
    <property type="project" value="UniProtKB-KW"/>
</dbReference>
<sequence length="172" mass="20127">MQRLMILNKEQGSLLLDPINIEIVKLLIHNSLNPSQVSEKLKIPLTTIWRRLRKLEKYGLIEVTRTEKRGNFNVKFYRAKAVYYILTLSPDVTPKDPTVREIFLSVEKIREKIAEKMLKYNDIPSNVDPIDYAIILDIFANFDTILENLDEIKNITERAREFLFSSTKTSLK</sequence>
<feature type="domain" description="HTH arsR-type" evidence="1">
    <location>
        <begin position="10"/>
        <end position="108"/>
    </location>
</feature>
<keyword evidence="2" id="KW-0238">DNA-binding</keyword>
<dbReference type="EMBL" id="JACHFY010000015">
    <property type="protein sequence ID" value="MBB5254412.1"/>
    <property type="molecule type" value="Genomic_DNA"/>
</dbReference>
<dbReference type="CDD" id="cd00090">
    <property type="entry name" value="HTH_ARSR"/>
    <property type="match status" value="1"/>
</dbReference>
<organism evidence="3 4">
    <name type="scientific">Sulfurisphaera ohwakuensis</name>
    <dbReference type="NCBI Taxonomy" id="69656"/>
    <lineage>
        <taxon>Archaea</taxon>
        <taxon>Thermoproteota</taxon>
        <taxon>Thermoprotei</taxon>
        <taxon>Sulfolobales</taxon>
        <taxon>Sulfolobaceae</taxon>
        <taxon>Sulfurisphaera</taxon>
    </lineage>
</organism>
<dbReference type="Proteomes" id="UP000582213">
    <property type="component" value="Unassembled WGS sequence"/>
</dbReference>
<dbReference type="InterPro" id="IPR011991">
    <property type="entry name" value="ArsR-like_HTH"/>
</dbReference>
<dbReference type="KEGG" id="soh:D1869_03325"/>
<dbReference type="InterPro" id="IPR001845">
    <property type="entry name" value="HTH_ArsR_DNA-bd_dom"/>
</dbReference>
<evidence type="ECO:0000313" key="2">
    <source>
        <dbReference type="EMBL" id="MBB5254412.1"/>
    </source>
</evidence>
<proteinExistence type="predicted"/>
<dbReference type="Pfam" id="PF13412">
    <property type="entry name" value="HTH_24"/>
    <property type="match status" value="1"/>
</dbReference>
<evidence type="ECO:0000313" key="3">
    <source>
        <dbReference type="EMBL" id="QGR16339.1"/>
    </source>
</evidence>
<dbReference type="AlphaFoldDB" id="A0A650CEZ4"/>
<dbReference type="GeneID" id="42800245"/>
<reference evidence="2 5" key="2">
    <citation type="submission" date="2020-08" db="EMBL/GenBank/DDBJ databases">
        <title>Genomic Encyclopedia of Type Strains, Phase IV (KMG-IV): sequencing the most valuable type-strain genomes for metagenomic binning, comparative biology and taxonomic classification.</title>
        <authorList>
            <person name="Goeker M."/>
        </authorList>
    </citation>
    <scope>NUCLEOTIDE SEQUENCE [LARGE SCALE GENOMIC DNA]</scope>
    <source>
        <strain evidence="2 5">DSM 12421</strain>
    </source>
</reference>
<dbReference type="Proteomes" id="UP000427373">
    <property type="component" value="Chromosome"/>
</dbReference>
<dbReference type="GO" id="GO:0003700">
    <property type="term" value="F:DNA-binding transcription factor activity"/>
    <property type="evidence" value="ECO:0007669"/>
    <property type="project" value="InterPro"/>
</dbReference>
<accession>A0A650CEZ4</accession>
<protein>
    <submittedName>
        <fullName evidence="2">DNA-binding Lrp family transcriptional regulator</fullName>
    </submittedName>
    <submittedName>
        <fullName evidence="3">Winged helix-turn-helix transcriptional regulator</fullName>
    </submittedName>
</protein>
<dbReference type="OrthoDB" id="28494at2157"/>
<reference evidence="3 4" key="1">
    <citation type="submission" date="2019-10" db="EMBL/GenBank/DDBJ databases">
        <title>Genome Sequences from Six Type Strain Members of the Archaeal Family Sulfolobaceae: Acidianus ambivalens, Acidianus infernus, Metallosphaera prunae, Stygiolobus azoricus, Sulfolobus metallicus, and Sulfurisphaera ohwakuensis.</title>
        <authorList>
            <person name="Counts J.A."/>
            <person name="Kelly R.M."/>
        </authorList>
    </citation>
    <scope>NUCLEOTIDE SEQUENCE [LARGE SCALE GENOMIC DNA]</scope>
    <source>
        <strain evidence="3 4">TA-1</strain>
    </source>
</reference>
<dbReference type="SMART" id="SM00418">
    <property type="entry name" value="HTH_ARSR"/>
    <property type="match status" value="1"/>
</dbReference>
<dbReference type="RefSeq" id="WP_156013897.1">
    <property type="nucleotide sequence ID" value="NZ_CP045484.1"/>
</dbReference>
<dbReference type="Gene3D" id="1.10.10.10">
    <property type="entry name" value="Winged helix-like DNA-binding domain superfamily/Winged helix DNA-binding domain"/>
    <property type="match status" value="1"/>
</dbReference>
<evidence type="ECO:0000259" key="1">
    <source>
        <dbReference type="SMART" id="SM00418"/>
    </source>
</evidence>
<dbReference type="SUPFAM" id="SSF46785">
    <property type="entry name" value="Winged helix' DNA-binding domain"/>
    <property type="match status" value="1"/>
</dbReference>
<name>A0A650CEZ4_SULOH</name>
<keyword evidence="4" id="KW-1185">Reference proteome</keyword>
<dbReference type="EMBL" id="CP045484">
    <property type="protein sequence ID" value="QGR16339.1"/>
    <property type="molecule type" value="Genomic_DNA"/>
</dbReference>
<evidence type="ECO:0000313" key="4">
    <source>
        <dbReference type="Proteomes" id="UP000427373"/>
    </source>
</evidence>
<dbReference type="InterPro" id="IPR036390">
    <property type="entry name" value="WH_DNA-bd_sf"/>
</dbReference>
<evidence type="ECO:0000313" key="5">
    <source>
        <dbReference type="Proteomes" id="UP000582213"/>
    </source>
</evidence>
<gene>
    <name evidence="3" type="ORF">D1869_03325</name>
    <name evidence="2" type="ORF">HNQ62_002186</name>
</gene>
<dbReference type="InterPro" id="IPR036388">
    <property type="entry name" value="WH-like_DNA-bd_sf"/>
</dbReference>